<keyword evidence="3 7" id="KW-0326">Glycosidase</keyword>
<dbReference type="EC" id="3.2.1.52" evidence="7"/>
<gene>
    <name evidence="7" type="ORF">CCAN12_700035</name>
</gene>
<evidence type="ECO:0000259" key="6">
    <source>
        <dbReference type="Pfam" id="PF02838"/>
    </source>
</evidence>
<dbReference type="InterPro" id="IPR029018">
    <property type="entry name" value="Hex-like_dom2"/>
</dbReference>
<dbReference type="InterPro" id="IPR052764">
    <property type="entry name" value="GH20_Enzymes"/>
</dbReference>
<dbReference type="Gene3D" id="3.20.20.80">
    <property type="entry name" value="Glycosidases"/>
    <property type="match status" value="1"/>
</dbReference>
<dbReference type="PANTHER" id="PTHR43678">
    <property type="entry name" value="PUTATIVE (AFU_ORTHOLOGUE AFUA_2G00640)-RELATED"/>
    <property type="match status" value="1"/>
</dbReference>
<dbReference type="EMBL" id="CDOE01000068">
    <property type="protein sequence ID" value="CEN37426.1"/>
    <property type="molecule type" value="Genomic_DNA"/>
</dbReference>
<feature type="chain" id="PRO_5002117188" evidence="4">
    <location>
        <begin position="19"/>
        <end position="183"/>
    </location>
</feature>
<dbReference type="PANTHER" id="PTHR43678:SF1">
    <property type="entry name" value="BETA-N-ACETYLHEXOSAMINIDASE"/>
    <property type="match status" value="1"/>
</dbReference>
<feature type="signal peptide" evidence="4">
    <location>
        <begin position="1"/>
        <end position="18"/>
    </location>
</feature>
<organism evidence="7 8">
    <name type="scientific">Capnocytophaga canimorsus</name>
    <dbReference type="NCBI Taxonomy" id="28188"/>
    <lineage>
        <taxon>Bacteria</taxon>
        <taxon>Pseudomonadati</taxon>
        <taxon>Bacteroidota</taxon>
        <taxon>Flavobacteriia</taxon>
        <taxon>Flavobacteriales</taxon>
        <taxon>Flavobacteriaceae</taxon>
        <taxon>Capnocytophaga</taxon>
    </lineage>
</organism>
<reference evidence="7 8" key="1">
    <citation type="submission" date="2015-01" db="EMBL/GenBank/DDBJ databases">
        <authorList>
            <person name="Xiang T."/>
            <person name="Song Y."/>
            <person name="Huang L."/>
            <person name="Wang B."/>
            <person name="Wu P."/>
        </authorList>
    </citation>
    <scope>NUCLEOTIDE SEQUENCE [LARGE SCALE GENOMIC DNA]</scope>
    <source>
        <strain evidence="7 8">Cc12</strain>
    </source>
</reference>
<dbReference type="InterPro" id="IPR025705">
    <property type="entry name" value="Beta_hexosaminidase_sua/sub"/>
</dbReference>
<feature type="domain" description="Beta-hexosaminidase bacterial type N-terminal" evidence="6">
    <location>
        <begin position="23"/>
        <end position="141"/>
    </location>
</feature>
<dbReference type="Proteomes" id="UP000044026">
    <property type="component" value="Unassembled WGS sequence"/>
</dbReference>
<dbReference type="SUPFAM" id="SSF51445">
    <property type="entry name" value="(Trans)glycosidases"/>
    <property type="match status" value="1"/>
</dbReference>
<accession>A0A0B7HCI9</accession>
<protein>
    <submittedName>
        <fullName evidence="7">Beta-N-acetylhexosaminidase</fullName>
        <ecNumber evidence="7">3.2.1.52</ecNumber>
    </submittedName>
</protein>
<evidence type="ECO:0000256" key="4">
    <source>
        <dbReference type="SAM" id="SignalP"/>
    </source>
</evidence>
<sequence>MKHFMIIAFCLFFGISTAQNTKPFVIPELSQWQQGKGNFTISEKTSISADMKSAEVAQAFTDDFKTMFGKNLKVNNSKSDIHFEIHSDILKDKGEEAYQIEIGQQIKVSANSTKGLYWATRTLLQLSEQSFDLPCGTIIDYPQYPLRGFMLDVGRKFFTIDYLKSVVKLMAYYKMNTFQNSPE</sequence>
<feature type="domain" description="Glycoside hydrolase family 20 catalytic" evidence="5">
    <location>
        <begin position="144"/>
        <end position="179"/>
    </location>
</feature>
<dbReference type="Pfam" id="PF00728">
    <property type="entry name" value="Glyco_hydro_20"/>
    <property type="match status" value="1"/>
</dbReference>
<dbReference type="GO" id="GO:0005975">
    <property type="term" value="P:carbohydrate metabolic process"/>
    <property type="evidence" value="ECO:0007669"/>
    <property type="project" value="InterPro"/>
</dbReference>
<evidence type="ECO:0000256" key="3">
    <source>
        <dbReference type="ARBA" id="ARBA00023295"/>
    </source>
</evidence>
<evidence type="ECO:0000256" key="1">
    <source>
        <dbReference type="ARBA" id="ARBA00006285"/>
    </source>
</evidence>
<evidence type="ECO:0000313" key="7">
    <source>
        <dbReference type="EMBL" id="CEN37426.1"/>
    </source>
</evidence>
<dbReference type="GO" id="GO:0004563">
    <property type="term" value="F:beta-N-acetylhexosaminidase activity"/>
    <property type="evidence" value="ECO:0007669"/>
    <property type="project" value="UniProtKB-EC"/>
</dbReference>
<dbReference type="SUPFAM" id="SSF55545">
    <property type="entry name" value="beta-N-acetylhexosaminidase-like domain"/>
    <property type="match status" value="1"/>
</dbReference>
<evidence type="ECO:0000313" key="8">
    <source>
        <dbReference type="Proteomes" id="UP000044026"/>
    </source>
</evidence>
<keyword evidence="4" id="KW-0732">Signal</keyword>
<dbReference type="Pfam" id="PF02838">
    <property type="entry name" value="Glyco_hydro_20b"/>
    <property type="match status" value="1"/>
</dbReference>
<name>A0A0B7HCI9_9FLAO</name>
<dbReference type="PRINTS" id="PR00738">
    <property type="entry name" value="GLHYDRLASE20"/>
</dbReference>
<dbReference type="InterPro" id="IPR017853">
    <property type="entry name" value="GH"/>
</dbReference>
<dbReference type="InterPro" id="IPR015883">
    <property type="entry name" value="Glyco_hydro_20_cat"/>
</dbReference>
<keyword evidence="2 7" id="KW-0378">Hydrolase</keyword>
<dbReference type="AlphaFoldDB" id="A0A0B7HCI9"/>
<dbReference type="InterPro" id="IPR015882">
    <property type="entry name" value="HEX_bac_N"/>
</dbReference>
<evidence type="ECO:0000256" key="2">
    <source>
        <dbReference type="ARBA" id="ARBA00022801"/>
    </source>
</evidence>
<proteinExistence type="inferred from homology"/>
<comment type="similarity">
    <text evidence="1">Belongs to the glycosyl hydrolase 20 family.</text>
</comment>
<dbReference type="Gene3D" id="3.30.379.10">
    <property type="entry name" value="Chitobiase/beta-hexosaminidase domain 2-like"/>
    <property type="match status" value="1"/>
</dbReference>
<evidence type="ECO:0000259" key="5">
    <source>
        <dbReference type="Pfam" id="PF00728"/>
    </source>
</evidence>